<dbReference type="InterPro" id="IPR036249">
    <property type="entry name" value="Thioredoxin-like_sf"/>
</dbReference>
<dbReference type="InterPro" id="IPR004799">
    <property type="entry name" value="Periplasmic_diS_OxRdtase_DsbE"/>
</dbReference>
<evidence type="ECO:0000313" key="7">
    <source>
        <dbReference type="EMBL" id="KIQ68883.1"/>
    </source>
</evidence>
<dbReference type="PANTHER" id="PTHR42852">
    <property type="entry name" value="THIOL:DISULFIDE INTERCHANGE PROTEIN DSBE"/>
    <property type="match status" value="1"/>
</dbReference>
<dbReference type="SUPFAM" id="SSF52833">
    <property type="entry name" value="Thioredoxin-like"/>
    <property type="match status" value="1"/>
</dbReference>
<dbReference type="NCBIfam" id="TIGR00385">
    <property type="entry name" value="dsbE"/>
    <property type="match status" value="1"/>
</dbReference>
<evidence type="ECO:0000313" key="8">
    <source>
        <dbReference type="Proteomes" id="UP000035100"/>
    </source>
</evidence>
<feature type="domain" description="Thioredoxin" evidence="6">
    <location>
        <begin position="36"/>
        <end position="173"/>
    </location>
</feature>
<evidence type="ECO:0000256" key="3">
    <source>
        <dbReference type="ARBA" id="ARBA00022748"/>
    </source>
</evidence>
<evidence type="ECO:0000256" key="4">
    <source>
        <dbReference type="ARBA" id="ARBA00023157"/>
    </source>
</evidence>
<dbReference type="PROSITE" id="PS51352">
    <property type="entry name" value="THIOREDOXIN_2"/>
    <property type="match status" value="1"/>
</dbReference>
<keyword evidence="4" id="KW-1015">Disulfide bond</keyword>
<proteinExistence type="inferred from homology"/>
<dbReference type="PANTHER" id="PTHR42852:SF6">
    <property type="entry name" value="THIOL:DISULFIDE INTERCHANGE PROTEIN DSBE"/>
    <property type="match status" value="1"/>
</dbReference>
<dbReference type="PROSITE" id="PS00194">
    <property type="entry name" value="THIOREDOXIN_1"/>
    <property type="match status" value="1"/>
</dbReference>
<dbReference type="EMBL" id="AONG01000012">
    <property type="protein sequence ID" value="KIQ68883.1"/>
    <property type="molecule type" value="Genomic_DNA"/>
</dbReference>
<dbReference type="InterPro" id="IPR013766">
    <property type="entry name" value="Thioredoxin_domain"/>
</dbReference>
<keyword evidence="8" id="KW-1185">Reference proteome</keyword>
<dbReference type="STRING" id="1123501.Wenmar_02612"/>
<evidence type="ECO:0000256" key="2">
    <source>
        <dbReference type="ARBA" id="ARBA00007758"/>
    </source>
</evidence>
<dbReference type="Pfam" id="PF08534">
    <property type="entry name" value="Redoxin"/>
    <property type="match status" value="1"/>
</dbReference>
<sequence>MPVRPLVLIPPVIFAGLAGLFAAGMLREDAQELPSALIGQTAPAAAVGQLGDLPTFDPAALADGELKLVNFWASWCAPCRVEHPHLEALAEEGLPIYGVNYKDETANALGFLAEMGNPYTATGTDQSGRVAVEWGVYGVPETFLVDGEGRILMRMAGPVTERSLQGRLRPALEAAGG</sequence>
<comment type="caution">
    <text evidence="7">The sequence shown here is derived from an EMBL/GenBank/DDBJ whole genome shotgun (WGS) entry which is preliminary data.</text>
</comment>
<protein>
    <submittedName>
        <fullName evidence="7">Periplasmic protein thiol:disulfide oxidoreductase, DsbE subfamily</fullName>
    </submittedName>
</protein>
<accession>A0A0D0QCZ6</accession>
<dbReference type="RefSeq" id="WP_018301515.1">
    <property type="nucleotide sequence ID" value="NZ_KB902277.1"/>
</dbReference>
<dbReference type="GO" id="GO:0017004">
    <property type="term" value="P:cytochrome complex assembly"/>
    <property type="evidence" value="ECO:0007669"/>
    <property type="project" value="UniProtKB-KW"/>
</dbReference>
<evidence type="ECO:0000259" key="6">
    <source>
        <dbReference type="PROSITE" id="PS51352"/>
    </source>
</evidence>
<keyword evidence="3" id="KW-0201">Cytochrome c-type biogenesis</keyword>
<name>A0A0D0QCZ6_9RHOB</name>
<dbReference type="eggNOG" id="COG0526">
    <property type="taxonomic scope" value="Bacteria"/>
</dbReference>
<evidence type="ECO:0000256" key="1">
    <source>
        <dbReference type="ARBA" id="ARBA00004196"/>
    </source>
</evidence>
<dbReference type="GO" id="GO:0015036">
    <property type="term" value="F:disulfide oxidoreductase activity"/>
    <property type="evidence" value="ECO:0007669"/>
    <property type="project" value="InterPro"/>
</dbReference>
<reference evidence="7 8" key="1">
    <citation type="submission" date="2013-01" db="EMBL/GenBank/DDBJ databases">
        <authorList>
            <person name="Fiebig A."/>
            <person name="Goeker M."/>
            <person name="Klenk H.-P.P."/>
        </authorList>
    </citation>
    <scope>NUCLEOTIDE SEQUENCE [LARGE SCALE GENOMIC DNA]</scope>
    <source>
        <strain evidence="7 8">DSM 24838</strain>
    </source>
</reference>
<dbReference type="InterPro" id="IPR017937">
    <property type="entry name" value="Thioredoxin_CS"/>
</dbReference>
<dbReference type="GO" id="GO:0030288">
    <property type="term" value="C:outer membrane-bounded periplasmic space"/>
    <property type="evidence" value="ECO:0007669"/>
    <property type="project" value="InterPro"/>
</dbReference>
<dbReference type="Proteomes" id="UP000035100">
    <property type="component" value="Unassembled WGS sequence"/>
</dbReference>
<evidence type="ECO:0000256" key="5">
    <source>
        <dbReference type="ARBA" id="ARBA00023284"/>
    </source>
</evidence>
<dbReference type="PATRIC" id="fig|1123501.6.peg.2725"/>
<keyword evidence="5" id="KW-0676">Redox-active center</keyword>
<dbReference type="InterPro" id="IPR013740">
    <property type="entry name" value="Redoxin"/>
</dbReference>
<comment type="similarity">
    <text evidence="2">Belongs to the thioredoxin family. DsbE subfamily.</text>
</comment>
<comment type="subcellular location">
    <subcellularLocation>
        <location evidence="1">Cell envelope</location>
    </subcellularLocation>
</comment>
<dbReference type="OrthoDB" id="9799347at2"/>
<dbReference type="InterPro" id="IPR050553">
    <property type="entry name" value="Thioredoxin_ResA/DsbE_sf"/>
</dbReference>
<dbReference type="CDD" id="cd03010">
    <property type="entry name" value="TlpA_like_DsbE"/>
    <property type="match status" value="1"/>
</dbReference>
<dbReference type="AlphaFoldDB" id="A0A0D0QCZ6"/>
<dbReference type="Gene3D" id="3.40.30.10">
    <property type="entry name" value="Glutaredoxin"/>
    <property type="match status" value="1"/>
</dbReference>
<organism evidence="7 8">
    <name type="scientific">Wenxinia marina DSM 24838</name>
    <dbReference type="NCBI Taxonomy" id="1123501"/>
    <lineage>
        <taxon>Bacteria</taxon>
        <taxon>Pseudomonadati</taxon>
        <taxon>Pseudomonadota</taxon>
        <taxon>Alphaproteobacteria</taxon>
        <taxon>Rhodobacterales</taxon>
        <taxon>Roseobacteraceae</taxon>
        <taxon>Wenxinia</taxon>
    </lineage>
</organism>
<gene>
    <name evidence="7" type="ORF">Wenmar_02612</name>
</gene>